<keyword evidence="3" id="KW-1185">Reference proteome</keyword>
<dbReference type="EMBL" id="JAUDZG010000006">
    <property type="protein sequence ID" value="KAK3303538.1"/>
    <property type="molecule type" value="Genomic_DNA"/>
</dbReference>
<dbReference type="RefSeq" id="XP_062719318.1">
    <property type="nucleotide sequence ID" value="XM_062871042.1"/>
</dbReference>
<dbReference type="Proteomes" id="UP001273166">
    <property type="component" value="Unassembled WGS sequence"/>
</dbReference>
<evidence type="ECO:0000313" key="2">
    <source>
        <dbReference type="EMBL" id="KAK3303538.1"/>
    </source>
</evidence>
<evidence type="ECO:0000256" key="1">
    <source>
        <dbReference type="SAM" id="MobiDB-lite"/>
    </source>
</evidence>
<gene>
    <name evidence="2" type="ORF">B0T15DRAFT_576861</name>
</gene>
<dbReference type="AlphaFoldDB" id="A0AAJ0GP30"/>
<sequence length="282" mass="30710">MPSAISIQAVSVYGETGVLAEPLGYFVEAQGHEPGGSHVISAQLVASLSGYELRVIQKWAKTGEHFIRLDWTFPGHTYPKFTTRHTLDSGEASGDVSFSGGLDWAQRMLNVTQALQLPRHAASFHAAEGGQHPPMPSSVFTGDSPKLPFQTLHPPHPYWNTSATFLNTLIHKAPKDADDEASVYSEPTSARTISDTDASCPSSDLASTRQPSPSSESLPLPLQEWTEDDLVQHQLRIDMLHRQRRDAEAMYAHNGDTSGLVAVMASASQSMANWDSSGMPRF</sequence>
<organism evidence="2 3">
    <name type="scientific">Chaetomium strumarium</name>
    <dbReference type="NCBI Taxonomy" id="1170767"/>
    <lineage>
        <taxon>Eukaryota</taxon>
        <taxon>Fungi</taxon>
        <taxon>Dikarya</taxon>
        <taxon>Ascomycota</taxon>
        <taxon>Pezizomycotina</taxon>
        <taxon>Sordariomycetes</taxon>
        <taxon>Sordariomycetidae</taxon>
        <taxon>Sordariales</taxon>
        <taxon>Chaetomiaceae</taxon>
        <taxon>Chaetomium</taxon>
    </lineage>
</organism>
<feature type="region of interest" description="Disordered" evidence="1">
    <location>
        <begin position="126"/>
        <end position="145"/>
    </location>
</feature>
<feature type="region of interest" description="Disordered" evidence="1">
    <location>
        <begin position="178"/>
        <end position="222"/>
    </location>
</feature>
<proteinExistence type="predicted"/>
<protein>
    <submittedName>
        <fullName evidence="2">Uncharacterized protein</fullName>
    </submittedName>
</protein>
<accession>A0AAJ0GP30</accession>
<reference evidence="2" key="2">
    <citation type="submission" date="2023-06" db="EMBL/GenBank/DDBJ databases">
        <authorList>
            <consortium name="Lawrence Berkeley National Laboratory"/>
            <person name="Mondo S.J."/>
            <person name="Hensen N."/>
            <person name="Bonometti L."/>
            <person name="Westerberg I."/>
            <person name="Brannstrom I.O."/>
            <person name="Guillou S."/>
            <person name="Cros-Aarteil S."/>
            <person name="Calhoun S."/>
            <person name="Haridas S."/>
            <person name="Kuo A."/>
            <person name="Pangilinan J."/>
            <person name="Riley R."/>
            <person name="Labutti K."/>
            <person name="Andreopoulos B."/>
            <person name="Lipzen A."/>
            <person name="Chen C."/>
            <person name="Yanf M."/>
            <person name="Daum C."/>
            <person name="Ng V."/>
            <person name="Clum A."/>
            <person name="Steindorff A."/>
            <person name="Ohm R."/>
            <person name="Martin F."/>
            <person name="Silar P."/>
            <person name="Natvig D."/>
            <person name="Lalanne C."/>
            <person name="Gautier V."/>
            <person name="Ament-Velasquez S.L."/>
            <person name="Kruys A."/>
            <person name="Hutchinson M.I."/>
            <person name="Powell A.J."/>
            <person name="Barry K."/>
            <person name="Miller A.N."/>
            <person name="Grigoriev I.V."/>
            <person name="Debuchy R."/>
            <person name="Gladieux P."/>
            <person name="Thoren M.H."/>
            <person name="Johannesson H."/>
        </authorList>
    </citation>
    <scope>NUCLEOTIDE SEQUENCE</scope>
    <source>
        <strain evidence="2">CBS 333.67</strain>
    </source>
</reference>
<reference evidence="2" key="1">
    <citation type="journal article" date="2023" name="Mol. Phylogenet. Evol.">
        <title>Genome-scale phylogeny and comparative genomics of the fungal order Sordariales.</title>
        <authorList>
            <person name="Hensen N."/>
            <person name="Bonometti L."/>
            <person name="Westerberg I."/>
            <person name="Brannstrom I.O."/>
            <person name="Guillou S."/>
            <person name="Cros-Aarteil S."/>
            <person name="Calhoun S."/>
            <person name="Haridas S."/>
            <person name="Kuo A."/>
            <person name="Mondo S."/>
            <person name="Pangilinan J."/>
            <person name="Riley R."/>
            <person name="LaButti K."/>
            <person name="Andreopoulos B."/>
            <person name="Lipzen A."/>
            <person name="Chen C."/>
            <person name="Yan M."/>
            <person name="Daum C."/>
            <person name="Ng V."/>
            <person name="Clum A."/>
            <person name="Steindorff A."/>
            <person name="Ohm R.A."/>
            <person name="Martin F."/>
            <person name="Silar P."/>
            <person name="Natvig D.O."/>
            <person name="Lalanne C."/>
            <person name="Gautier V."/>
            <person name="Ament-Velasquez S.L."/>
            <person name="Kruys A."/>
            <person name="Hutchinson M.I."/>
            <person name="Powell A.J."/>
            <person name="Barry K."/>
            <person name="Miller A.N."/>
            <person name="Grigoriev I.V."/>
            <person name="Debuchy R."/>
            <person name="Gladieux P."/>
            <person name="Hiltunen Thoren M."/>
            <person name="Johannesson H."/>
        </authorList>
    </citation>
    <scope>NUCLEOTIDE SEQUENCE</scope>
    <source>
        <strain evidence="2">CBS 333.67</strain>
    </source>
</reference>
<name>A0AAJ0GP30_9PEZI</name>
<feature type="compositionally biased region" description="Low complexity" evidence="1">
    <location>
        <begin position="210"/>
        <end position="222"/>
    </location>
</feature>
<feature type="compositionally biased region" description="Polar residues" evidence="1">
    <location>
        <begin position="185"/>
        <end position="209"/>
    </location>
</feature>
<dbReference type="GeneID" id="87889871"/>
<evidence type="ECO:0000313" key="3">
    <source>
        <dbReference type="Proteomes" id="UP001273166"/>
    </source>
</evidence>
<comment type="caution">
    <text evidence="2">The sequence shown here is derived from an EMBL/GenBank/DDBJ whole genome shotgun (WGS) entry which is preliminary data.</text>
</comment>